<dbReference type="SMART" id="SM00822">
    <property type="entry name" value="PKS_KR"/>
    <property type="match status" value="1"/>
</dbReference>
<keyword evidence="3" id="KW-0520">NAD</keyword>
<keyword evidence="2" id="KW-0560">Oxidoreductase</keyword>
<comment type="similarity">
    <text evidence="1">Belongs to the short-chain dehydrogenases/reductases (SDR) family.</text>
</comment>
<name>A0A2P7AMX1_9HYPH</name>
<dbReference type="Pfam" id="PF13561">
    <property type="entry name" value="adh_short_C2"/>
    <property type="match status" value="1"/>
</dbReference>
<evidence type="ECO:0000256" key="1">
    <source>
        <dbReference type="ARBA" id="ARBA00006484"/>
    </source>
</evidence>
<feature type="domain" description="Ketoreductase" evidence="4">
    <location>
        <begin position="72"/>
        <end position="248"/>
    </location>
</feature>
<dbReference type="Proteomes" id="UP000241764">
    <property type="component" value="Unassembled WGS sequence"/>
</dbReference>
<dbReference type="PANTHER" id="PTHR24321:SF8">
    <property type="entry name" value="ESTRADIOL 17-BETA-DEHYDROGENASE 8-RELATED"/>
    <property type="match status" value="1"/>
</dbReference>
<keyword evidence="6" id="KW-1185">Reference proteome</keyword>
<comment type="caution">
    <text evidence="5">The sequence shown here is derived from an EMBL/GenBank/DDBJ whole genome shotgun (WGS) entry which is preliminary data.</text>
</comment>
<dbReference type="SUPFAM" id="SSF51735">
    <property type="entry name" value="NAD(P)-binding Rossmann-fold domains"/>
    <property type="match status" value="1"/>
</dbReference>
<dbReference type="FunFam" id="3.40.50.720:FF:000084">
    <property type="entry name" value="Short-chain dehydrogenase reductase"/>
    <property type="match status" value="1"/>
</dbReference>
<evidence type="ECO:0000313" key="5">
    <source>
        <dbReference type="EMBL" id="PSH55568.1"/>
    </source>
</evidence>
<protein>
    <recommendedName>
        <fullName evidence="4">Ketoreductase domain-containing protein</fullName>
    </recommendedName>
</protein>
<accession>A0A2P7AMX1</accession>
<dbReference type="EMBL" id="PGGM01000030">
    <property type="protein sequence ID" value="PSH55568.1"/>
    <property type="molecule type" value="Genomic_DNA"/>
</dbReference>
<dbReference type="PRINTS" id="PR00080">
    <property type="entry name" value="SDRFAMILY"/>
</dbReference>
<dbReference type="PANTHER" id="PTHR24321">
    <property type="entry name" value="DEHYDROGENASES, SHORT CHAIN"/>
    <property type="match status" value="1"/>
</dbReference>
<evidence type="ECO:0000313" key="6">
    <source>
        <dbReference type="Proteomes" id="UP000241764"/>
    </source>
</evidence>
<dbReference type="OrthoDB" id="9792355at2"/>
<organism evidence="5 6">
    <name type="scientific">Phyllobacterium sophorae</name>
    <dbReference type="NCBI Taxonomy" id="1520277"/>
    <lineage>
        <taxon>Bacteria</taxon>
        <taxon>Pseudomonadati</taxon>
        <taxon>Pseudomonadota</taxon>
        <taxon>Alphaproteobacteria</taxon>
        <taxon>Hyphomicrobiales</taxon>
        <taxon>Phyllobacteriaceae</taxon>
        <taxon>Phyllobacterium</taxon>
    </lineage>
</organism>
<dbReference type="AlphaFoldDB" id="A0A2P7AMX1"/>
<dbReference type="InterPro" id="IPR057326">
    <property type="entry name" value="KR_dom"/>
</dbReference>
<dbReference type="InterPro" id="IPR036291">
    <property type="entry name" value="NAD(P)-bd_dom_sf"/>
</dbReference>
<sequence>MRSSKQQSSIQMNYIEFSPQDALRACGPVAQISETHLLHEEADGCETAMKGRPTVAVAQSRSRENGLSSTSPVVIVAGGSSGIGLACCRRFSAEGAKVISCDLRQPAADQRWGEWIELDVTDPDRWRTVVEGVSAMYGRLDALVNSAGVLFEGTVESTSLELWRRIMAVNLYGTFFGCQAVLPLMRQSGGGAIVNVSSVSGIKAEAELAAYDASKGAVRLLSKEVALFCARRGDPIRCNSVHPGVVDTPMLTGFFAEATLSSEQEWNRAQPIGRRIGPDEVANLIVWLCSPDASFLTGAEYVIDGGATA</sequence>
<dbReference type="InterPro" id="IPR002347">
    <property type="entry name" value="SDR_fam"/>
</dbReference>
<evidence type="ECO:0000256" key="2">
    <source>
        <dbReference type="ARBA" id="ARBA00023002"/>
    </source>
</evidence>
<dbReference type="PRINTS" id="PR00081">
    <property type="entry name" value="GDHRDH"/>
</dbReference>
<evidence type="ECO:0000259" key="4">
    <source>
        <dbReference type="SMART" id="SM00822"/>
    </source>
</evidence>
<reference evidence="6" key="1">
    <citation type="submission" date="2017-11" db="EMBL/GenBank/DDBJ databases">
        <authorList>
            <person name="Kuznetsova I."/>
            <person name="Sazanova A."/>
            <person name="Chirak E."/>
            <person name="Safronova V."/>
            <person name="Willems A."/>
        </authorList>
    </citation>
    <scope>NUCLEOTIDE SEQUENCE [LARGE SCALE GENOMIC DNA]</scope>
    <source>
        <strain evidence="6">CCBAU 03422</strain>
    </source>
</reference>
<dbReference type="GO" id="GO:0016491">
    <property type="term" value="F:oxidoreductase activity"/>
    <property type="evidence" value="ECO:0007669"/>
    <property type="project" value="UniProtKB-KW"/>
</dbReference>
<evidence type="ECO:0000256" key="3">
    <source>
        <dbReference type="ARBA" id="ARBA00023027"/>
    </source>
</evidence>
<dbReference type="Gene3D" id="3.40.50.720">
    <property type="entry name" value="NAD(P)-binding Rossmann-like Domain"/>
    <property type="match status" value="1"/>
</dbReference>
<gene>
    <name evidence="5" type="ORF">CU103_30685</name>
</gene>
<proteinExistence type="inferred from homology"/>